<keyword evidence="2 3" id="KW-0040">ANK repeat</keyword>
<dbReference type="InterPro" id="IPR002110">
    <property type="entry name" value="Ankyrin_rpt"/>
</dbReference>
<proteinExistence type="predicted"/>
<sequence length="660" mass="71597">MGRPSDCWAIQIANMILSQREKALTIADEARRDQIVPSIEKSLRHAINLGHYESIIELLKAVPASSDRPFGDDGLANYSNNPMRRPPKAKKPTPQSSIFLHNQRTLETARTETLATAMKLLGKATANPKREPHCYELHSALETLEGISEDVIKLFLTEETTINAQDRLGRTPLYHSVEIGNDTVINLLLENVRIGHSIADHLGRSPLHLVASQTECNCIVAHALVSRGANLNASDTSGLTPLHLLMQHCGHGSDKMIKLLLKWGADATVQDLASRTPLHYAGYLKSSHLKIIRLFLDYRVNINSLDEHLQTPLHLALGKIKNLTTATVLLNLGAIVNTQDSLGSSPLHSILKSSEVGLNFENIIKLMVTKGADVNIKDRDGQTPLHVAIERGHEAVTEFLIDSQADINALDNQFRTPLHLATGGTRTIKIAKSLLKRGAQVNALDSSRSSPLHSATRSSGPGSEKMIQLLLRYGADPNVQDESGVTPLHRAASSAGLESVAMLLDAGAYINTPDASGSTALHLAPRLVGVGNSEEVVRLLLARGADAVINAKDKDGFRPLHLAVHTESSIIASLLVMSGADVNAMNDYGETALDLAIKFRSPARTIEKFLIAKGARCGSEIRLELGATRRNRVGGSRGGQATDLEMPDLKPRKRFHNPFA</sequence>
<dbReference type="Proteomes" id="UP001447188">
    <property type="component" value="Unassembled WGS sequence"/>
</dbReference>
<feature type="repeat" description="ANK" evidence="3">
    <location>
        <begin position="237"/>
        <end position="272"/>
    </location>
</feature>
<dbReference type="InterPro" id="IPR036770">
    <property type="entry name" value="Ankyrin_rpt-contain_sf"/>
</dbReference>
<feature type="repeat" description="ANK" evidence="3">
    <location>
        <begin position="202"/>
        <end position="236"/>
    </location>
</feature>
<dbReference type="PANTHER" id="PTHR24166">
    <property type="entry name" value="ROLLING PEBBLES, ISOFORM B"/>
    <property type="match status" value="1"/>
</dbReference>
<evidence type="ECO:0000256" key="4">
    <source>
        <dbReference type="SAM" id="MobiDB-lite"/>
    </source>
</evidence>
<feature type="repeat" description="ANK" evidence="3">
    <location>
        <begin position="273"/>
        <end position="307"/>
    </location>
</feature>
<gene>
    <name evidence="5" type="ORF">Q9L58_000266</name>
</gene>
<dbReference type="Pfam" id="PF00023">
    <property type="entry name" value="Ank"/>
    <property type="match status" value="1"/>
</dbReference>
<comment type="caution">
    <text evidence="5">The sequence shown here is derived from an EMBL/GenBank/DDBJ whole genome shotgun (WGS) entry which is preliminary data.</text>
</comment>
<feature type="repeat" description="ANK" evidence="3">
    <location>
        <begin position="413"/>
        <end position="446"/>
    </location>
</feature>
<dbReference type="SMART" id="SM00248">
    <property type="entry name" value="ANK"/>
    <property type="match status" value="14"/>
</dbReference>
<evidence type="ECO:0000313" key="5">
    <source>
        <dbReference type="EMBL" id="KAL0640602.1"/>
    </source>
</evidence>
<evidence type="ECO:0000256" key="1">
    <source>
        <dbReference type="ARBA" id="ARBA00022737"/>
    </source>
</evidence>
<dbReference type="PROSITE" id="PS50297">
    <property type="entry name" value="ANK_REP_REGION"/>
    <property type="match status" value="9"/>
</dbReference>
<evidence type="ECO:0000313" key="6">
    <source>
        <dbReference type="Proteomes" id="UP001447188"/>
    </source>
</evidence>
<reference evidence="5 6" key="1">
    <citation type="submission" date="2024-02" db="EMBL/GenBank/DDBJ databases">
        <title>Discinaceae phylogenomics.</title>
        <authorList>
            <person name="Dirks A.C."/>
            <person name="James T.Y."/>
        </authorList>
    </citation>
    <scope>NUCLEOTIDE SEQUENCE [LARGE SCALE GENOMIC DNA]</scope>
    <source>
        <strain evidence="5 6">ACD0624</strain>
    </source>
</reference>
<feature type="repeat" description="ANK" evidence="3">
    <location>
        <begin position="342"/>
        <end position="379"/>
    </location>
</feature>
<dbReference type="Pfam" id="PF12796">
    <property type="entry name" value="Ank_2"/>
    <property type="match status" value="4"/>
</dbReference>
<protein>
    <recommendedName>
        <fullName evidence="7">Ankyrin repeat protein</fullName>
    </recommendedName>
</protein>
<feature type="region of interest" description="Disordered" evidence="4">
    <location>
        <begin position="72"/>
        <end position="97"/>
    </location>
</feature>
<feature type="repeat" description="ANK" evidence="3">
    <location>
        <begin position="447"/>
        <end position="482"/>
    </location>
</feature>
<keyword evidence="6" id="KW-1185">Reference proteome</keyword>
<dbReference type="SUPFAM" id="SSF48403">
    <property type="entry name" value="Ankyrin repeat"/>
    <property type="match status" value="2"/>
</dbReference>
<dbReference type="EMBL" id="JBBBZM010000002">
    <property type="protein sequence ID" value="KAL0640602.1"/>
    <property type="molecule type" value="Genomic_DNA"/>
</dbReference>
<dbReference type="InterPro" id="IPR050889">
    <property type="entry name" value="Dendritic_Spine_Reg/Scaffold"/>
</dbReference>
<evidence type="ECO:0000256" key="2">
    <source>
        <dbReference type="ARBA" id="ARBA00023043"/>
    </source>
</evidence>
<dbReference type="PRINTS" id="PR01415">
    <property type="entry name" value="ANKYRIN"/>
</dbReference>
<feature type="repeat" description="ANK" evidence="3">
    <location>
        <begin position="380"/>
        <end position="412"/>
    </location>
</feature>
<organism evidence="5 6">
    <name type="scientific">Discina gigas</name>
    <dbReference type="NCBI Taxonomy" id="1032678"/>
    <lineage>
        <taxon>Eukaryota</taxon>
        <taxon>Fungi</taxon>
        <taxon>Dikarya</taxon>
        <taxon>Ascomycota</taxon>
        <taxon>Pezizomycotina</taxon>
        <taxon>Pezizomycetes</taxon>
        <taxon>Pezizales</taxon>
        <taxon>Discinaceae</taxon>
        <taxon>Discina</taxon>
    </lineage>
</organism>
<dbReference type="PANTHER" id="PTHR24166:SF48">
    <property type="entry name" value="PROTEIN VAPYRIN"/>
    <property type="match status" value="1"/>
</dbReference>
<feature type="repeat" description="ANK" evidence="3">
    <location>
        <begin position="483"/>
        <end position="515"/>
    </location>
</feature>
<feature type="repeat" description="ANK" evidence="3">
    <location>
        <begin position="555"/>
        <end position="587"/>
    </location>
</feature>
<keyword evidence="1" id="KW-0677">Repeat</keyword>
<feature type="repeat" description="ANK" evidence="3">
    <location>
        <begin position="516"/>
        <end position="552"/>
    </location>
</feature>
<name>A0ABR3GY18_9PEZI</name>
<dbReference type="Gene3D" id="1.25.40.20">
    <property type="entry name" value="Ankyrin repeat-containing domain"/>
    <property type="match status" value="7"/>
</dbReference>
<evidence type="ECO:0008006" key="7">
    <source>
        <dbReference type="Google" id="ProtNLM"/>
    </source>
</evidence>
<accession>A0ABR3GY18</accession>
<dbReference type="PROSITE" id="PS50088">
    <property type="entry name" value="ANK_REPEAT"/>
    <property type="match status" value="10"/>
</dbReference>
<evidence type="ECO:0000256" key="3">
    <source>
        <dbReference type="PROSITE-ProRule" id="PRU00023"/>
    </source>
</evidence>